<dbReference type="EMBL" id="ABMABF030000019">
    <property type="protein sequence ID" value="EMJ5136286.1"/>
    <property type="molecule type" value="Genomic_DNA"/>
</dbReference>
<comment type="caution">
    <text evidence="2">The sequence shown here is derived from an EMBL/GenBank/DDBJ whole genome shotgun (WGS) entry which is preliminary data.</text>
</comment>
<organism evidence="2">
    <name type="scientific">Providencia stuartii</name>
    <dbReference type="NCBI Taxonomy" id="588"/>
    <lineage>
        <taxon>Bacteria</taxon>
        <taxon>Pseudomonadati</taxon>
        <taxon>Pseudomonadota</taxon>
        <taxon>Gammaproteobacteria</taxon>
        <taxon>Enterobacterales</taxon>
        <taxon>Morganellaceae</taxon>
        <taxon>Providencia</taxon>
    </lineage>
</organism>
<accession>A0AAI9DFL6</accession>
<reference evidence="2" key="1">
    <citation type="submission" date="2024-02" db="EMBL/GenBank/DDBJ databases">
        <authorList>
            <consortium name="Clinical and Environmental Microbiology Branch: Whole genome sequencing antimicrobial resistance pathogens in the healthcare setting"/>
        </authorList>
    </citation>
    <scope>NUCLEOTIDE SEQUENCE</scope>
    <source>
        <strain evidence="2">2021GO-0154</strain>
    </source>
</reference>
<name>A0AAI9DFL6_PROST</name>
<proteinExistence type="predicted"/>
<protein>
    <recommendedName>
        <fullName evidence="3">DUF2570 domain-containing protein</fullName>
    </recommendedName>
</protein>
<feature type="transmembrane region" description="Helical" evidence="1">
    <location>
        <begin position="6"/>
        <end position="25"/>
    </location>
</feature>
<sequence length="110" mass="12241">MRSGYIKVPLIAWLMLFGVVIWQRWEISSLNDANKSLTKSLAQQSLISDNAYTSISILDRISGAAIDAKQQNTLVAQGTKKDVKTILVDNDCAPVTAPDSLINRMRQYKD</sequence>
<dbReference type="AlphaFoldDB" id="A0AAI9DFL6"/>
<evidence type="ECO:0008006" key="3">
    <source>
        <dbReference type="Google" id="ProtNLM"/>
    </source>
</evidence>
<keyword evidence="1" id="KW-0472">Membrane</keyword>
<keyword evidence="1" id="KW-0812">Transmembrane</keyword>
<gene>
    <name evidence="2" type="ORF">RG298_004081</name>
</gene>
<evidence type="ECO:0000256" key="1">
    <source>
        <dbReference type="SAM" id="Phobius"/>
    </source>
</evidence>
<evidence type="ECO:0000313" key="2">
    <source>
        <dbReference type="EMBL" id="EMJ5136286.1"/>
    </source>
</evidence>
<keyword evidence="1" id="KW-1133">Transmembrane helix</keyword>